<dbReference type="AlphaFoldDB" id="X1KBF9"/>
<dbReference type="InterPro" id="IPR029068">
    <property type="entry name" value="Glyas_Bleomycin-R_OHBP_Dase"/>
</dbReference>
<accession>X1KBF9</accession>
<organism evidence="1">
    <name type="scientific">marine sediment metagenome</name>
    <dbReference type="NCBI Taxonomy" id="412755"/>
    <lineage>
        <taxon>unclassified sequences</taxon>
        <taxon>metagenomes</taxon>
        <taxon>ecological metagenomes</taxon>
    </lineage>
</organism>
<proteinExistence type="predicted"/>
<reference evidence="1" key="1">
    <citation type="journal article" date="2014" name="Front. Microbiol.">
        <title>High frequency of phylogenetically diverse reductive dehalogenase-homologous genes in deep subseafloor sedimentary metagenomes.</title>
        <authorList>
            <person name="Kawai M."/>
            <person name="Futagami T."/>
            <person name="Toyoda A."/>
            <person name="Takaki Y."/>
            <person name="Nishi S."/>
            <person name="Hori S."/>
            <person name="Arai W."/>
            <person name="Tsubouchi T."/>
            <person name="Morono Y."/>
            <person name="Uchiyama I."/>
            <person name="Ito T."/>
            <person name="Fujiyama A."/>
            <person name="Inagaki F."/>
            <person name="Takami H."/>
        </authorList>
    </citation>
    <scope>NUCLEOTIDE SEQUENCE</scope>
    <source>
        <strain evidence="1">Expedition CK06-06</strain>
    </source>
</reference>
<evidence type="ECO:0008006" key="2">
    <source>
        <dbReference type="Google" id="ProtNLM"/>
    </source>
</evidence>
<name>X1KBF9_9ZZZZ</name>
<sequence length="42" mass="5006">MSKREIVQLCIAVRDIEKSMERYWKVLGIGPWDVYTFSQETV</sequence>
<protein>
    <recommendedName>
        <fullName evidence="2">VOC domain-containing protein</fullName>
    </recommendedName>
</protein>
<gene>
    <name evidence="1" type="ORF">S03H2_62750</name>
</gene>
<feature type="non-terminal residue" evidence="1">
    <location>
        <position position="42"/>
    </location>
</feature>
<dbReference type="Gene3D" id="3.10.180.10">
    <property type="entry name" value="2,3-Dihydroxybiphenyl 1,2-Dioxygenase, domain 1"/>
    <property type="match status" value="1"/>
</dbReference>
<comment type="caution">
    <text evidence="1">The sequence shown here is derived from an EMBL/GenBank/DDBJ whole genome shotgun (WGS) entry which is preliminary data.</text>
</comment>
<dbReference type="EMBL" id="BARU01040605">
    <property type="protein sequence ID" value="GAH79418.1"/>
    <property type="molecule type" value="Genomic_DNA"/>
</dbReference>
<evidence type="ECO:0000313" key="1">
    <source>
        <dbReference type="EMBL" id="GAH79418.1"/>
    </source>
</evidence>